<organism evidence="9 10">
    <name type="scientific">SAR86 cluster bacterium</name>
    <dbReference type="NCBI Taxonomy" id="2030880"/>
    <lineage>
        <taxon>Bacteria</taxon>
        <taxon>Pseudomonadati</taxon>
        <taxon>Pseudomonadota</taxon>
        <taxon>Gammaproteobacteria</taxon>
        <taxon>SAR86 cluster</taxon>
    </lineage>
</organism>
<comment type="subcellular location">
    <subcellularLocation>
        <location evidence="1">Membrane</location>
        <topology evidence="1">Multi-pass membrane protein</topology>
    </subcellularLocation>
</comment>
<dbReference type="PANTHER" id="PTHR23515">
    <property type="entry name" value="HIGH-AFFINITY NITRATE TRANSPORTER 2.3"/>
    <property type="match status" value="1"/>
</dbReference>
<keyword evidence="5" id="KW-0534">Nitrate assimilation</keyword>
<feature type="transmembrane region" description="Helical" evidence="7">
    <location>
        <begin position="225"/>
        <end position="248"/>
    </location>
</feature>
<proteinExistence type="inferred from homology"/>
<feature type="transmembrane region" description="Helical" evidence="7">
    <location>
        <begin position="82"/>
        <end position="102"/>
    </location>
</feature>
<evidence type="ECO:0000256" key="6">
    <source>
        <dbReference type="ARBA" id="ARBA00023136"/>
    </source>
</evidence>
<dbReference type="Pfam" id="PF07690">
    <property type="entry name" value="MFS_1"/>
    <property type="match status" value="1"/>
</dbReference>
<feature type="transmembrane region" description="Helical" evidence="7">
    <location>
        <begin position="108"/>
        <end position="132"/>
    </location>
</feature>
<evidence type="ECO:0000256" key="7">
    <source>
        <dbReference type="SAM" id="Phobius"/>
    </source>
</evidence>
<feature type="transmembrane region" description="Helical" evidence="7">
    <location>
        <begin position="144"/>
        <end position="169"/>
    </location>
</feature>
<comment type="caution">
    <text evidence="9">The sequence shown here is derived from an EMBL/GenBank/DDBJ whole genome shotgun (WGS) entry which is preliminary data.</text>
</comment>
<dbReference type="GO" id="GO:0016020">
    <property type="term" value="C:membrane"/>
    <property type="evidence" value="ECO:0007669"/>
    <property type="project" value="UniProtKB-SubCell"/>
</dbReference>
<dbReference type="InterPro" id="IPR036259">
    <property type="entry name" value="MFS_trans_sf"/>
</dbReference>
<name>A0A973A7I8_9GAMM</name>
<dbReference type="GO" id="GO:0015112">
    <property type="term" value="F:nitrate transmembrane transporter activity"/>
    <property type="evidence" value="ECO:0007669"/>
    <property type="project" value="InterPro"/>
</dbReference>
<evidence type="ECO:0000256" key="2">
    <source>
        <dbReference type="ARBA" id="ARBA00008432"/>
    </source>
</evidence>
<gene>
    <name evidence="9" type="ORF">HQ497_02370</name>
</gene>
<dbReference type="AlphaFoldDB" id="A0A973A7I8"/>
<dbReference type="Proteomes" id="UP000754644">
    <property type="component" value="Unassembled WGS sequence"/>
</dbReference>
<reference evidence="9" key="1">
    <citation type="submission" date="2020-05" db="EMBL/GenBank/DDBJ databases">
        <title>Sulfur intermediates as new biogeochemical hubs in an aquatic model microbial ecosystem.</title>
        <authorList>
            <person name="Vigneron A."/>
        </authorList>
    </citation>
    <scope>NUCLEOTIDE SEQUENCE</scope>
    <source>
        <strain evidence="9">Bin.250</strain>
    </source>
</reference>
<evidence type="ECO:0000256" key="5">
    <source>
        <dbReference type="ARBA" id="ARBA00023063"/>
    </source>
</evidence>
<dbReference type="PROSITE" id="PS50850">
    <property type="entry name" value="MFS"/>
    <property type="match status" value="1"/>
</dbReference>
<feature type="transmembrane region" description="Helical" evidence="7">
    <location>
        <begin position="57"/>
        <end position="75"/>
    </location>
</feature>
<feature type="domain" description="Major facilitator superfamily (MFS) profile" evidence="8">
    <location>
        <begin position="18"/>
        <end position="275"/>
    </location>
</feature>
<accession>A0A973A7I8</accession>
<evidence type="ECO:0000256" key="4">
    <source>
        <dbReference type="ARBA" id="ARBA00022989"/>
    </source>
</evidence>
<dbReference type="SUPFAM" id="SSF103473">
    <property type="entry name" value="MFS general substrate transporter"/>
    <property type="match status" value="1"/>
</dbReference>
<dbReference type="InterPro" id="IPR011701">
    <property type="entry name" value="MFS"/>
</dbReference>
<feature type="transmembrane region" description="Helical" evidence="7">
    <location>
        <begin position="181"/>
        <end position="201"/>
    </location>
</feature>
<evidence type="ECO:0000313" key="10">
    <source>
        <dbReference type="Proteomes" id="UP000754644"/>
    </source>
</evidence>
<evidence type="ECO:0000256" key="3">
    <source>
        <dbReference type="ARBA" id="ARBA00022692"/>
    </source>
</evidence>
<keyword evidence="6 7" id="KW-0472">Membrane</keyword>
<keyword evidence="3 7" id="KW-0812">Transmembrane</keyword>
<dbReference type="Gene3D" id="1.20.1250.20">
    <property type="entry name" value="MFS general substrate transporter like domains"/>
    <property type="match status" value="1"/>
</dbReference>
<dbReference type="EMBL" id="JABMOJ010000080">
    <property type="protein sequence ID" value="NQV64185.1"/>
    <property type="molecule type" value="Genomic_DNA"/>
</dbReference>
<evidence type="ECO:0000259" key="8">
    <source>
        <dbReference type="PROSITE" id="PS50850"/>
    </source>
</evidence>
<sequence>MTAVHEASQEASSRQATTALTLATIAFAICFACWVINAILVTYLVQNGVYDFTAQQVGWLIATPILTGAISRVPLGILTDRFGGRSVLTLLMLVVAVPMYLLSIVDSFAGFLLCSLGFGLAGGSFAVGIGYVSCWYKQEKQGTALGIFGMGNAGAAITSLAAPSILTYLALGSEPAEAWRYLPRLYACVLVLMALLFFFGSKPRRFADAHKKSLAERLEPLKHGIVWRFGLYYALVFGSFVAISQWLVPYSVNVYQISLAEAGLLAAIFSPWIQL</sequence>
<evidence type="ECO:0000313" key="9">
    <source>
        <dbReference type="EMBL" id="NQV64185.1"/>
    </source>
</evidence>
<dbReference type="InterPro" id="IPR044772">
    <property type="entry name" value="NO3_transporter"/>
</dbReference>
<dbReference type="InterPro" id="IPR020846">
    <property type="entry name" value="MFS_dom"/>
</dbReference>
<dbReference type="GO" id="GO:0042128">
    <property type="term" value="P:nitrate assimilation"/>
    <property type="evidence" value="ECO:0007669"/>
    <property type="project" value="UniProtKB-KW"/>
</dbReference>
<evidence type="ECO:0000256" key="1">
    <source>
        <dbReference type="ARBA" id="ARBA00004141"/>
    </source>
</evidence>
<keyword evidence="4 7" id="KW-1133">Transmembrane helix</keyword>
<feature type="transmembrane region" description="Helical" evidence="7">
    <location>
        <begin position="20"/>
        <end position="45"/>
    </location>
</feature>
<protein>
    <submittedName>
        <fullName evidence="9">MFS transporter</fullName>
    </submittedName>
</protein>
<comment type="similarity">
    <text evidence="2">Belongs to the major facilitator superfamily. Nitrate/nitrite porter (TC 2.A.1.8) family.</text>
</comment>